<dbReference type="AlphaFoldDB" id="A0A4R3NW65"/>
<keyword evidence="2 5" id="KW-0378">Hydrolase</keyword>
<organism evidence="7 8">
    <name type="scientific">Martelella mediterranea</name>
    <dbReference type="NCBI Taxonomy" id="293089"/>
    <lineage>
        <taxon>Bacteria</taxon>
        <taxon>Pseudomonadati</taxon>
        <taxon>Pseudomonadota</taxon>
        <taxon>Alphaproteobacteria</taxon>
        <taxon>Hyphomicrobiales</taxon>
        <taxon>Aurantimonadaceae</taxon>
        <taxon>Martelella</taxon>
    </lineage>
</organism>
<dbReference type="NCBIfam" id="NF006848">
    <property type="entry name" value="PRK09358.1-3"/>
    <property type="match status" value="1"/>
</dbReference>
<comment type="catalytic activity">
    <reaction evidence="5">
        <text>adenine + H2O + H(+) = hypoxanthine + NH4(+)</text>
        <dbReference type="Rhea" id="RHEA:23688"/>
        <dbReference type="ChEBI" id="CHEBI:15377"/>
        <dbReference type="ChEBI" id="CHEBI:15378"/>
        <dbReference type="ChEBI" id="CHEBI:16708"/>
        <dbReference type="ChEBI" id="CHEBI:17368"/>
        <dbReference type="ChEBI" id="CHEBI:28938"/>
        <dbReference type="EC" id="3.5.4.2"/>
    </reaction>
</comment>
<dbReference type="GO" id="GO:0008270">
    <property type="term" value="F:zinc ion binding"/>
    <property type="evidence" value="ECO:0007669"/>
    <property type="project" value="UniProtKB-UniRule"/>
</dbReference>
<keyword evidence="1 5" id="KW-0479">Metal-binding</keyword>
<dbReference type="InterPro" id="IPR001365">
    <property type="entry name" value="A_deaminase_dom"/>
</dbReference>
<dbReference type="Pfam" id="PF00962">
    <property type="entry name" value="A_deaminase"/>
    <property type="match status" value="1"/>
</dbReference>
<name>A0A4R3NW65_9HYPH</name>
<reference evidence="7 8" key="1">
    <citation type="submission" date="2019-03" db="EMBL/GenBank/DDBJ databases">
        <title>Freshwater and sediment microbial communities from various areas in North America, analyzing microbe dynamics in response to fracking.</title>
        <authorList>
            <person name="Lamendella R."/>
        </authorList>
    </citation>
    <scope>NUCLEOTIDE SEQUENCE [LARGE SCALE GENOMIC DNA]</scope>
    <source>
        <strain evidence="7 8">175.2</strain>
    </source>
</reference>
<comment type="similarity">
    <text evidence="5">Belongs to the metallo-dependent hydrolases superfamily. Adenosine and AMP deaminases family. Adenine deaminase type 2 subfamily.</text>
</comment>
<dbReference type="PANTHER" id="PTHR43114:SF6">
    <property type="entry name" value="ADENINE DEAMINASE"/>
    <property type="match status" value="1"/>
</dbReference>
<dbReference type="GO" id="GO:0043103">
    <property type="term" value="P:hypoxanthine salvage"/>
    <property type="evidence" value="ECO:0007669"/>
    <property type="project" value="UniProtKB-UniRule"/>
</dbReference>
<feature type="binding site" evidence="5">
    <location>
        <position position="271"/>
    </location>
    <ligand>
        <name>substrate</name>
    </ligand>
</feature>
<feature type="domain" description="Adenosine deaminase" evidence="6">
    <location>
        <begin position="7"/>
        <end position="322"/>
    </location>
</feature>
<dbReference type="InterPro" id="IPR032466">
    <property type="entry name" value="Metal_Hydrolase"/>
</dbReference>
<evidence type="ECO:0000256" key="5">
    <source>
        <dbReference type="HAMAP-Rule" id="MF_01962"/>
    </source>
</evidence>
<evidence type="ECO:0000259" key="6">
    <source>
        <dbReference type="Pfam" id="PF00962"/>
    </source>
</evidence>
<dbReference type="RefSeq" id="WP_132309245.1">
    <property type="nucleotide sequence ID" value="NZ_SMAR01000005.1"/>
</dbReference>
<feature type="site" description="Important for catalytic activity" evidence="5">
    <location>
        <position position="213"/>
    </location>
</feature>
<dbReference type="InterPro" id="IPR028892">
    <property type="entry name" value="ADE"/>
</dbReference>
<accession>A0A4R3NW65</accession>
<evidence type="ECO:0000256" key="2">
    <source>
        <dbReference type="ARBA" id="ARBA00022801"/>
    </source>
</evidence>
<evidence type="ECO:0000256" key="3">
    <source>
        <dbReference type="ARBA" id="ARBA00022833"/>
    </source>
</evidence>
<feature type="binding site" evidence="5">
    <location>
        <position position="13"/>
    </location>
    <ligand>
        <name>Zn(2+)</name>
        <dbReference type="ChEBI" id="CHEBI:29105"/>
        <note>catalytic</note>
    </ligand>
</feature>
<feature type="binding site" evidence="5">
    <location>
        <position position="189"/>
    </location>
    <ligand>
        <name>Zn(2+)</name>
        <dbReference type="ChEBI" id="CHEBI:29105"/>
        <note>catalytic</note>
    </ligand>
</feature>
<feature type="binding site" evidence="5">
    <location>
        <position position="11"/>
    </location>
    <ligand>
        <name>Zn(2+)</name>
        <dbReference type="ChEBI" id="CHEBI:29105"/>
        <note>catalytic</note>
    </ligand>
</feature>
<dbReference type="NCBIfam" id="TIGR01430">
    <property type="entry name" value="aden_deam"/>
    <property type="match status" value="1"/>
</dbReference>
<dbReference type="Proteomes" id="UP000295097">
    <property type="component" value="Unassembled WGS sequence"/>
</dbReference>
<dbReference type="GO" id="GO:0006146">
    <property type="term" value="P:adenine catabolic process"/>
    <property type="evidence" value="ECO:0007669"/>
    <property type="project" value="UniProtKB-UniRule"/>
</dbReference>
<dbReference type="Gene3D" id="3.20.20.140">
    <property type="entry name" value="Metal-dependent hydrolases"/>
    <property type="match status" value="1"/>
</dbReference>
<sequence>MSEKRLKAELHCHIEGAAPPQLAARLAIKYGVDLSDYLRDGQYVWNDFSSFIACYAAIANVFRAEEDFADLAEAYLTELAGYGTIYSELFVSPEQGLLAGLSRDGYMRAITAGIEAAKANTGIECRMVMIGERHMGPEQVEGAAAYAAACDFPLLTGFNIAGEERHGRVADFARGFDIARDAGLKLTIHAGEVCGAFSVRDALDIVRPDRIGHGVRAVEDRELVNRIADVGTVLEVCPGSNIALSVYPDFSAHPLRRLYDAGVKVTLNSDDPPFFHTTLQREYDLAEGVLGFSGSEIDEMTRTAINAAFVDEATRAQLLARLENGNG</sequence>
<comment type="function">
    <text evidence="5">Catalyzes the hydrolytic deamination of adenine to hypoxanthine. Plays an important role in the purine salvage pathway and in nitrogen catabolism.</text>
</comment>
<dbReference type="GO" id="GO:0009117">
    <property type="term" value="P:nucleotide metabolic process"/>
    <property type="evidence" value="ECO:0007669"/>
    <property type="project" value="UniProtKB-KW"/>
</dbReference>
<dbReference type="SUPFAM" id="SSF51556">
    <property type="entry name" value="Metallo-dependent hydrolases"/>
    <property type="match status" value="1"/>
</dbReference>
<dbReference type="HAMAP" id="MF_01962">
    <property type="entry name" value="Adenine_deaminase"/>
    <property type="match status" value="1"/>
</dbReference>
<keyword evidence="3 5" id="KW-0862">Zinc</keyword>
<gene>
    <name evidence="7" type="ORF">EDC90_100574</name>
</gene>
<dbReference type="OrthoDB" id="105475at2"/>
<evidence type="ECO:0000313" key="8">
    <source>
        <dbReference type="Proteomes" id="UP000295097"/>
    </source>
</evidence>
<evidence type="ECO:0000256" key="1">
    <source>
        <dbReference type="ARBA" id="ARBA00022723"/>
    </source>
</evidence>
<dbReference type="EC" id="3.5.4.2" evidence="5"/>
<keyword evidence="8" id="KW-1185">Reference proteome</keyword>
<protein>
    <recommendedName>
        <fullName evidence="5">Adenine deaminase</fullName>
        <shortName evidence="5">ADE</shortName>
        <ecNumber evidence="5">3.5.4.2</ecNumber>
    </recommendedName>
    <alternativeName>
        <fullName evidence="5">Adenine aminohydrolase</fullName>
        <shortName evidence="5">AAH</shortName>
    </alternativeName>
</protein>
<feature type="binding site" evidence="5">
    <location>
        <position position="270"/>
    </location>
    <ligand>
        <name>Zn(2+)</name>
        <dbReference type="ChEBI" id="CHEBI:29105"/>
        <note>catalytic</note>
    </ligand>
</feature>
<dbReference type="EMBL" id="SMAR01000005">
    <property type="protein sequence ID" value="TCT42059.1"/>
    <property type="molecule type" value="Genomic_DNA"/>
</dbReference>
<feature type="active site" description="Proton donor" evidence="5">
    <location>
        <position position="192"/>
    </location>
</feature>
<keyword evidence="4 5" id="KW-0546">Nucleotide metabolism</keyword>
<dbReference type="GO" id="GO:0000034">
    <property type="term" value="F:adenine deaminase activity"/>
    <property type="evidence" value="ECO:0007669"/>
    <property type="project" value="UniProtKB-UniRule"/>
</dbReference>
<comment type="caution">
    <text evidence="7">The sequence shown here is derived from an EMBL/GenBank/DDBJ whole genome shotgun (WGS) entry which is preliminary data.</text>
</comment>
<dbReference type="PANTHER" id="PTHR43114">
    <property type="entry name" value="ADENINE DEAMINASE"/>
    <property type="match status" value="1"/>
</dbReference>
<dbReference type="InterPro" id="IPR006330">
    <property type="entry name" value="Ado/ade_deaminase"/>
</dbReference>
<proteinExistence type="inferred from homology"/>
<comment type="cofactor">
    <cofactor evidence="5">
        <name>Zn(2+)</name>
        <dbReference type="ChEBI" id="CHEBI:29105"/>
    </cofactor>
    <text evidence="5">Binds 1 zinc ion per subunit.</text>
</comment>
<evidence type="ECO:0000256" key="4">
    <source>
        <dbReference type="ARBA" id="ARBA00023080"/>
    </source>
</evidence>
<evidence type="ECO:0000313" key="7">
    <source>
        <dbReference type="EMBL" id="TCT42059.1"/>
    </source>
</evidence>